<dbReference type="Gene3D" id="3.30.450.20">
    <property type="entry name" value="PAS domain"/>
    <property type="match status" value="2"/>
</dbReference>
<dbReference type="PROSITE" id="PS50112">
    <property type="entry name" value="PAS"/>
    <property type="match status" value="2"/>
</dbReference>
<feature type="domain" description="PAS" evidence="2">
    <location>
        <begin position="174"/>
        <end position="216"/>
    </location>
</feature>
<dbReference type="InterPro" id="IPR003018">
    <property type="entry name" value="GAF"/>
</dbReference>
<dbReference type="SUPFAM" id="SSF55785">
    <property type="entry name" value="PYP-like sensor domain (PAS domain)"/>
    <property type="match status" value="2"/>
</dbReference>
<dbReference type="SUPFAM" id="SSF55073">
    <property type="entry name" value="Nucleotide cyclase"/>
    <property type="match status" value="1"/>
</dbReference>
<dbReference type="InterPro" id="IPR029016">
    <property type="entry name" value="GAF-like_dom_sf"/>
</dbReference>
<dbReference type="InterPro" id="IPR043128">
    <property type="entry name" value="Rev_trsase/Diguanyl_cyclase"/>
</dbReference>
<dbReference type="PANTHER" id="PTHR44757">
    <property type="entry name" value="DIGUANYLATE CYCLASE DGCP"/>
    <property type="match status" value="1"/>
</dbReference>
<dbReference type="CDD" id="cd01949">
    <property type="entry name" value="GGDEF"/>
    <property type="match status" value="1"/>
</dbReference>
<feature type="transmembrane region" description="Helical" evidence="1">
    <location>
        <begin position="32"/>
        <end position="50"/>
    </location>
</feature>
<keyword evidence="6" id="KW-1185">Reference proteome</keyword>
<dbReference type="EMBL" id="DF967973">
    <property type="protein sequence ID" value="GAP15949.1"/>
    <property type="molecule type" value="Genomic_DNA"/>
</dbReference>
<dbReference type="STRING" id="360412.LARV_03744"/>
<evidence type="ECO:0000259" key="3">
    <source>
        <dbReference type="PROSITE" id="PS50113"/>
    </source>
</evidence>
<dbReference type="NCBIfam" id="TIGR00254">
    <property type="entry name" value="GGDEF"/>
    <property type="match status" value="1"/>
</dbReference>
<dbReference type="FunFam" id="3.30.70.270:FF:000001">
    <property type="entry name" value="Diguanylate cyclase domain protein"/>
    <property type="match status" value="1"/>
</dbReference>
<dbReference type="CDD" id="cd00130">
    <property type="entry name" value="PAS"/>
    <property type="match status" value="2"/>
</dbReference>
<feature type="transmembrane region" description="Helical" evidence="1">
    <location>
        <begin position="62"/>
        <end position="91"/>
    </location>
</feature>
<dbReference type="InterPro" id="IPR000700">
    <property type="entry name" value="PAS-assoc_C"/>
</dbReference>
<dbReference type="PANTHER" id="PTHR44757:SF2">
    <property type="entry name" value="BIOFILM ARCHITECTURE MAINTENANCE PROTEIN MBAA"/>
    <property type="match status" value="1"/>
</dbReference>
<dbReference type="Proteomes" id="UP000055060">
    <property type="component" value="Unassembled WGS sequence"/>
</dbReference>
<dbReference type="SMART" id="SM00086">
    <property type="entry name" value="PAC"/>
    <property type="match status" value="2"/>
</dbReference>
<evidence type="ECO:0000256" key="1">
    <source>
        <dbReference type="SAM" id="Phobius"/>
    </source>
</evidence>
<evidence type="ECO:0000259" key="4">
    <source>
        <dbReference type="PROSITE" id="PS50887"/>
    </source>
</evidence>
<dbReference type="Gene3D" id="3.30.70.270">
    <property type="match status" value="1"/>
</dbReference>
<feature type="domain" description="GGDEF" evidence="4">
    <location>
        <begin position="1314"/>
        <end position="1445"/>
    </location>
</feature>
<sequence>MGPIPADRMQNYTSVRANFAVSLLRKMLRLPVWQRMLIIAFILGIFSVYFTHNHTNLDGGTLAVSILVVVIAAGLLGLGGGISAAFLLACLELYFLGQNYQTNLLGIVSGDFLLNALTLLISGGMVGYMRSLTLQTQRQLEERQKSELALRESELRFRSMADLTYNWEAWQGPDGRMIYTSPSVQRMTGYSPDIFMDNPNMLWQLTLEEDRPALLEHFALTQGQSPIHQIDLRIRRADGKVIWLRHICQPVYDTNGAFQGRRASNLEITEIRQANEELKRRLELEHLISEISSHFIDTPDHDITHNLQASLKRIAEFLDAERSFLVTFQSGSVVVKDLYQWSKNGSTMHHIYIGLDFAQFPWIAAQIRNHQVLTIPSVTNLPIEAGAERDYWKDGDAFSLVAIPLVLENNAIGYFAISTLTSLHVWQEGDIRSLQLLAEIYTNILERQRIQKELVDSERRFRSTFENAGIGTVVLEAGNTITDVNPMICEMFGYTREEVIGRVSDDVTFPEDRSITADLVRELNETRASSAQREIRYLRKDGTPFWGHLTLSMVRDLTGKSLYGIGMIDDVTERRRISEELHNRERILEAVSLAAEDMLRVPDWESSLPRALQALGSASQANRVAIYQLNDDSPETYGMQMSAYWSSDGSLELRDSVWPRMQRIPKLSPFLKTLVKNQVITTREVDIPEVMKQLLDQLNIVEMLIVSIFAEDKIWGFISFDTDHPSVWSIAEKEGLKIAANVFGAAFQRRQIEKQIEQLYQAERDQRQMAEALRDTAETLNASLNLQEVFDQVLSNVEKVVPMDAANIMLIDNGMTRVIGARGYEEHCNPNVIYNVHYRVSEIPNLNTMFKEGRPVITSAVGENRTWVQQPDFDWVRSFAGAPIRQDGKTIGFLNVDSVTPDLFTQVHAERLQVFADQASLAIRNARLFDEARRRAQQIALLNQMAQAAISAATQSEMLDPMVNHLTALFNADSAAILLFDMDGSFPRVAAIVGESTRLKGQLSNAELAGFILMEQPLEIEDLATRPDVKSAAALLHPCRALLALPMILNGSRMGVVLIGFKYTHHFTANEIMLGEQAALQVALGISKNQLLEAERTRTRQLARANGLFTALDHVATRIGAAADSSGVIKTLEIELQQLDLSYAIALADSTTGEMQLQYYSFRTHPEWRNNHSQLASLLDRDEFKHLLKEDPAGIFIPDPMRKIYGLSTSLDPETMRVLIRLAGFDDQTRMFLLPLIVKERSIGLLVVWGSLQESDRNVMSTFASQLALAFHNASLYEEIQRVAITDEMTGLFNRRGMHEFGEREVERARRFERPLTAMMIDLDLFSRVNNTYGHLVGDEVLRLLSERVRTNIRELDVAVRFGGEEFLILLVETSVEDALKVAERIRQSISSAPFETSAGSLRITASIGVAEMTQDMTGITHLIARADQALYTAKQNGRNCVMMG</sequence>
<reference evidence="5" key="1">
    <citation type="submission" date="2015-07" db="EMBL/GenBank/DDBJ databases">
        <title>Draft Genome Sequences of Anaerolinea thermolimosa IMO-1, Bellilinea caldifistulae GOMI-1, Leptolinea tardivitalis YMTK-2, Levilinea saccharolytica KIBI-1,Longilinea arvoryzae KOME-1, Previously Described as Members of the Anaerolineaceae (Chloroflexi).</title>
        <authorList>
            <person name="Sekiguchi Y."/>
            <person name="Ohashi A."/>
            <person name="Matsuura N."/>
            <person name="Tourlousse M.D."/>
        </authorList>
    </citation>
    <scope>NUCLEOTIDE SEQUENCE [LARGE SCALE GENOMIC DNA]</scope>
    <source>
        <strain evidence="5">KOME-1</strain>
    </source>
</reference>
<dbReference type="InterPro" id="IPR029787">
    <property type="entry name" value="Nucleotide_cyclase"/>
</dbReference>
<dbReference type="SMART" id="SM00091">
    <property type="entry name" value="PAS"/>
    <property type="match status" value="2"/>
</dbReference>
<dbReference type="InterPro" id="IPR035965">
    <property type="entry name" value="PAS-like_dom_sf"/>
</dbReference>
<dbReference type="InterPro" id="IPR013655">
    <property type="entry name" value="PAS_fold_3"/>
</dbReference>
<feature type="domain" description="PAS" evidence="2">
    <location>
        <begin position="457"/>
        <end position="527"/>
    </location>
</feature>
<evidence type="ECO:0000313" key="5">
    <source>
        <dbReference type="EMBL" id="GAP15949.1"/>
    </source>
</evidence>
<proteinExistence type="predicted"/>
<organism evidence="5">
    <name type="scientific">Longilinea arvoryzae</name>
    <dbReference type="NCBI Taxonomy" id="360412"/>
    <lineage>
        <taxon>Bacteria</taxon>
        <taxon>Bacillati</taxon>
        <taxon>Chloroflexota</taxon>
        <taxon>Anaerolineae</taxon>
        <taxon>Anaerolineales</taxon>
        <taxon>Anaerolineaceae</taxon>
        <taxon>Longilinea</taxon>
    </lineage>
</organism>
<dbReference type="Pfam" id="PF08447">
    <property type="entry name" value="PAS_3"/>
    <property type="match status" value="1"/>
</dbReference>
<feature type="domain" description="PAC" evidence="3">
    <location>
        <begin position="531"/>
        <end position="583"/>
    </location>
</feature>
<feature type="transmembrane region" description="Helical" evidence="1">
    <location>
        <begin position="103"/>
        <end position="129"/>
    </location>
</feature>
<dbReference type="Pfam" id="PF00990">
    <property type="entry name" value="GGDEF"/>
    <property type="match status" value="1"/>
</dbReference>
<evidence type="ECO:0000313" key="6">
    <source>
        <dbReference type="Proteomes" id="UP000055060"/>
    </source>
</evidence>
<dbReference type="Gene3D" id="3.30.450.40">
    <property type="match status" value="5"/>
</dbReference>
<dbReference type="InterPro" id="IPR001610">
    <property type="entry name" value="PAC"/>
</dbReference>
<dbReference type="SMART" id="SM00267">
    <property type="entry name" value="GGDEF"/>
    <property type="match status" value="1"/>
</dbReference>
<dbReference type="SMART" id="SM00065">
    <property type="entry name" value="GAF"/>
    <property type="match status" value="4"/>
</dbReference>
<dbReference type="PROSITE" id="PS50113">
    <property type="entry name" value="PAC"/>
    <property type="match status" value="2"/>
</dbReference>
<dbReference type="NCBIfam" id="TIGR00229">
    <property type="entry name" value="sensory_box"/>
    <property type="match status" value="2"/>
</dbReference>
<accession>A0A0K8MXH4</accession>
<dbReference type="PROSITE" id="PS50887">
    <property type="entry name" value="GGDEF"/>
    <property type="match status" value="1"/>
</dbReference>
<dbReference type="InterPro" id="IPR052155">
    <property type="entry name" value="Biofilm_reg_signaling"/>
</dbReference>
<dbReference type="Pfam" id="PF13426">
    <property type="entry name" value="PAS_9"/>
    <property type="match status" value="1"/>
</dbReference>
<dbReference type="InterPro" id="IPR000160">
    <property type="entry name" value="GGDEF_dom"/>
</dbReference>
<dbReference type="Pfam" id="PF01590">
    <property type="entry name" value="GAF"/>
    <property type="match status" value="1"/>
</dbReference>
<evidence type="ECO:0000259" key="2">
    <source>
        <dbReference type="PROSITE" id="PS50112"/>
    </source>
</evidence>
<dbReference type="OrthoDB" id="9783388at2"/>
<feature type="domain" description="PAC" evidence="3">
    <location>
        <begin position="228"/>
        <end position="280"/>
    </location>
</feature>
<keyword evidence="1" id="KW-0812">Transmembrane</keyword>
<dbReference type="Pfam" id="PF13185">
    <property type="entry name" value="GAF_2"/>
    <property type="match status" value="2"/>
</dbReference>
<protein>
    <submittedName>
        <fullName evidence="5">Protein containg PAS domain S-box</fullName>
    </submittedName>
</protein>
<dbReference type="InterPro" id="IPR000014">
    <property type="entry name" value="PAS"/>
</dbReference>
<keyword evidence="1" id="KW-1133">Transmembrane helix</keyword>
<dbReference type="SUPFAM" id="SSF55781">
    <property type="entry name" value="GAF domain-like"/>
    <property type="match status" value="5"/>
</dbReference>
<keyword evidence="1" id="KW-0472">Membrane</keyword>
<gene>
    <name evidence="5" type="ORF">LARV_03744</name>
</gene>
<name>A0A0K8MXH4_9CHLR</name>